<feature type="region of interest" description="Disordered" evidence="1">
    <location>
        <begin position="138"/>
        <end position="217"/>
    </location>
</feature>
<protein>
    <submittedName>
        <fullName evidence="2">Uncharacterized protein</fullName>
    </submittedName>
</protein>
<dbReference type="EMBL" id="JBANRG010000109">
    <property type="protein sequence ID" value="KAK7435300.1"/>
    <property type="molecule type" value="Genomic_DNA"/>
</dbReference>
<evidence type="ECO:0000256" key="1">
    <source>
        <dbReference type="SAM" id="MobiDB-lite"/>
    </source>
</evidence>
<organism evidence="2 3">
    <name type="scientific">Marasmiellus scandens</name>
    <dbReference type="NCBI Taxonomy" id="2682957"/>
    <lineage>
        <taxon>Eukaryota</taxon>
        <taxon>Fungi</taxon>
        <taxon>Dikarya</taxon>
        <taxon>Basidiomycota</taxon>
        <taxon>Agaricomycotina</taxon>
        <taxon>Agaricomycetes</taxon>
        <taxon>Agaricomycetidae</taxon>
        <taxon>Agaricales</taxon>
        <taxon>Marasmiineae</taxon>
        <taxon>Omphalotaceae</taxon>
        <taxon>Marasmiellus</taxon>
    </lineage>
</organism>
<keyword evidence="3" id="KW-1185">Reference proteome</keyword>
<dbReference type="Proteomes" id="UP001498398">
    <property type="component" value="Unassembled WGS sequence"/>
</dbReference>
<reference evidence="2 3" key="1">
    <citation type="submission" date="2024-01" db="EMBL/GenBank/DDBJ databases">
        <title>A draft genome for the cacao thread blight pathogen Marasmiellus scandens.</title>
        <authorList>
            <person name="Baruah I.K."/>
            <person name="Leung J."/>
            <person name="Bukari Y."/>
            <person name="Amoako-Attah I."/>
            <person name="Meinhardt L.W."/>
            <person name="Bailey B.A."/>
            <person name="Cohen S.P."/>
        </authorList>
    </citation>
    <scope>NUCLEOTIDE SEQUENCE [LARGE SCALE GENOMIC DNA]</scope>
    <source>
        <strain evidence="2 3">GH-19</strain>
    </source>
</reference>
<name>A0ABR1IKN9_9AGAR</name>
<evidence type="ECO:0000313" key="3">
    <source>
        <dbReference type="Proteomes" id="UP001498398"/>
    </source>
</evidence>
<sequence>MSRNQSASFRGCSPKLFTDLGPLGTSGFKFKYYVINGGPYAGIYYCQKTASALAKKSSQSEPKGYHEYQQQLINDVWMHHCSKIHDHPPSEMLPYVDPFAETQDMPEPRGNRCSGTRVQWEEEMAQAVWMTQTLTLSIPSTSTPQRPHSSTTPFSPPPSKATFAKVDPTKFKAEARPYPCTPGSDPSPSRNADAFPASPSKPKGKAKASTSRSPSPTKAFWNAFVNEGELNAASDLEEEEEPIRYFVVRYQGGADYYFTSDEAFGAFRQLRKQGLKPSLWTTTDCSLAEEFANRA</sequence>
<accession>A0ABR1IKN9</accession>
<feature type="compositionally biased region" description="Low complexity" evidence="1">
    <location>
        <begin position="138"/>
        <end position="153"/>
    </location>
</feature>
<gene>
    <name evidence="2" type="ORF">VKT23_019745</name>
</gene>
<proteinExistence type="predicted"/>
<comment type="caution">
    <text evidence="2">The sequence shown here is derived from an EMBL/GenBank/DDBJ whole genome shotgun (WGS) entry which is preliminary data.</text>
</comment>
<evidence type="ECO:0000313" key="2">
    <source>
        <dbReference type="EMBL" id="KAK7435300.1"/>
    </source>
</evidence>